<dbReference type="OrthoDB" id="186577at2157"/>
<accession>A0A8T8LJZ6</accession>
<reference evidence="3 4" key="1">
    <citation type="submission" date="2021-03" db="EMBL/GenBank/DDBJ databases">
        <title>Halorubrum sodomense MBLA0099, Whole genome shotgun sequencing.</title>
        <authorList>
            <person name="Seo M.-J."/>
            <person name="Cho E.-S."/>
            <person name="Hwang C.Y."/>
        </authorList>
    </citation>
    <scope>NUCLEOTIDE SEQUENCE [LARGE SCALE GENOMIC DNA]</scope>
    <source>
        <strain evidence="3 4">MBLA0099</strain>
    </source>
</reference>
<feature type="domain" description="DUF7123" evidence="2">
    <location>
        <begin position="18"/>
        <end position="89"/>
    </location>
</feature>
<dbReference type="EMBL" id="CP073695">
    <property type="protein sequence ID" value="QUO47423.1"/>
    <property type="molecule type" value="Genomic_DNA"/>
</dbReference>
<sequence length="90" mass="9563">MSTVQSDTVAEQDAVAADSAGLSAKQARILRYLRENAADRTYFKSRLIADDLGLSAKEVGANMSAVADAATDVDVEKWGYSSGTTWMVTA</sequence>
<evidence type="ECO:0000313" key="3">
    <source>
        <dbReference type="EMBL" id="QUO47423.1"/>
    </source>
</evidence>
<dbReference type="Pfam" id="PF23438">
    <property type="entry name" value="DUF7123"/>
    <property type="match status" value="1"/>
</dbReference>
<protein>
    <recommendedName>
        <fullName evidence="2">DUF7123 domain-containing protein</fullName>
    </recommendedName>
</protein>
<dbReference type="GeneID" id="64828419"/>
<dbReference type="AlphaFoldDB" id="A0A8T8LJZ6"/>
<dbReference type="RefSeq" id="WP_017342536.1">
    <property type="nucleotide sequence ID" value="NZ_CP073695.1"/>
</dbReference>
<dbReference type="InterPro" id="IPR055547">
    <property type="entry name" value="DUF7123"/>
</dbReference>
<organism evidence="3 4">
    <name type="scientific">Halorubrum ruber</name>
    <dbReference type="NCBI Taxonomy" id="2982524"/>
    <lineage>
        <taxon>Archaea</taxon>
        <taxon>Methanobacteriati</taxon>
        <taxon>Methanobacteriota</taxon>
        <taxon>Stenosarchaea group</taxon>
        <taxon>Halobacteria</taxon>
        <taxon>Halobacteriales</taxon>
        <taxon>Haloferacaceae</taxon>
        <taxon>Halorubrum</taxon>
    </lineage>
</organism>
<dbReference type="KEGG" id="hss:J7656_12725"/>
<evidence type="ECO:0000313" key="4">
    <source>
        <dbReference type="Proteomes" id="UP000679341"/>
    </source>
</evidence>
<evidence type="ECO:0000259" key="2">
    <source>
        <dbReference type="Pfam" id="PF23438"/>
    </source>
</evidence>
<evidence type="ECO:0000256" key="1">
    <source>
        <dbReference type="SAM" id="MobiDB-lite"/>
    </source>
</evidence>
<keyword evidence="4" id="KW-1185">Reference proteome</keyword>
<feature type="region of interest" description="Disordered" evidence="1">
    <location>
        <begin position="1"/>
        <end position="22"/>
    </location>
</feature>
<name>A0A8T8LJZ6_9EURY</name>
<proteinExistence type="predicted"/>
<dbReference type="Proteomes" id="UP000679341">
    <property type="component" value="Chromosome"/>
</dbReference>
<gene>
    <name evidence="3" type="ORF">J7656_12725</name>
</gene>